<dbReference type="GO" id="GO:0070421">
    <property type="term" value="C:DNA ligase III-XRCC1 complex"/>
    <property type="evidence" value="ECO:0007669"/>
    <property type="project" value="TreeGrafter"/>
</dbReference>
<accession>A0A3Q0JDE3</accession>
<dbReference type="InterPro" id="IPR036599">
    <property type="entry name" value="DNA_ligase_N_sf"/>
</dbReference>
<dbReference type="GO" id="GO:0006310">
    <property type="term" value="P:DNA recombination"/>
    <property type="evidence" value="ECO:0007669"/>
    <property type="project" value="InterPro"/>
</dbReference>
<evidence type="ECO:0000259" key="11">
    <source>
        <dbReference type="PROSITE" id="PS50064"/>
    </source>
</evidence>
<evidence type="ECO:0000256" key="9">
    <source>
        <dbReference type="ARBA" id="ARBA00023242"/>
    </source>
</evidence>
<dbReference type="InterPro" id="IPR012310">
    <property type="entry name" value="DNA_ligase_ATP-dep_cent"/>
</dbReference>
<dbReference type="InterPro" id="IPR036957">
    <property type="entry name" value="Znf_PARP_sf"/>
</dbReference>
<dbReference type="GO" id="GO:0006273">
    <property type="term" value="P:lagging strand elongation"/>
    <property type="evidence" value="ECO:0007669"/>
    <property type="project" value="TreeGrafter"/>
</dbReference>
<dbReference type="SUPFAM" id="SSF57716">
    <property type="entry name" value="Glucocorticoid receptor-like (DNA-binding domain)"/>
    <property type="match status" value="1"/>
</dbReference>
<dbReference type="PROSITE" id="PS00697">
    <property type="entry name" value="DNA_LIGASE_A1"/>
    <property type="match status" value="1"/>
</dbReference>
<keyword evidence="12" id="KW-1185">Reference proteome</keyword>
<dbReference type="InterPro" id="IPR012308">
    <property type="entry name" value="DNA_ligase_ATP-dep_N"/>
</dbReference>
<dbReference type="GO" id="GO:0003677">
    <property type="term" value="F:DNA binding"/>
    <property type="evidence" value="ECO:0007669"/>
    <property type="project" value="InterPro"/>
</dbReference>
<evidence type="ECO:0000313" key="12">
    <source>
        <dbReference type="Proteomes" id="UP000079169"/>
    </source>
</evidence>
<dbReference type="Gene3D" id="1.10.3260.10">
    <property type="entry name" value="DNA ligase, ATP-dependent, N-terminal domain"/>
    <property type="match status" value="1"/>
</dbReference>
<dbReference type="Pfam" id="PF04675">
    <property type="entry name" value="DNA_ligase_A_N"/>
    <property type="match status" value="1"/>
</dbReference>
<evidence type="ECO:0000256" key="6">
    <source>
        <dbReference type="ARBA" id="ARBA00022771"/>
    </source>
</evidence>
<dbReference type="AlphaFoldDB" id="A0A3Q0JDE3"/>
<feature type="region of interest" description="Disordered" evidence="10">
    <location>
        <begin position="382"/>
        <end position="402"/>
    </location>
</feature>
<dbReference type="SUPFAM" id="SSF56091">
    <property type="entry name" value="DNA ligase/mRNA capping enzyme, catalytic domain"/>
    <property type="match status" value="1"/>
</dbReference>
<evidence type="ECO:0000256" key="2">
    <source>
        <dbReference type="ARBA" id="ARBA00007572"/>
    </source>
</evidence>
<feature type="region of interest" description="Disordered" evidence="10">
    <location>
        <begin position="519"/>
        <end position="612"/>
    </location>
</feature>
<dbReference type="SMART" id="SM01336">
    <property type="entry name" value="zf-PARP"/>
    <property type="match status" value="1"/>
</dbReference>
<dbReference type="SUPFAM" id="SSF50249">
    <property type="entry name" value="Nucleic acid-binding proteins"/>
    <property type="match status" value="1"/>
</dbReference>
<dbReference type="GO" id="GO:0006302">
    <property type="term" value="P:double-strand break repair"/>
    <property type="evidence" value="ECO:0007669"/>
    <property type="project" value="TreeGrafter"/>
</dbReference>
<dbReference type="Proteomes" id="UP000079169">
    <property type="component" value="Unplaced"/>
</dbReference>
<dbReference type="PROSITE" id="PS50064">
    <property type="entry name" value="ZF_PARP_2"/>
    <property type="match status" value="1"/>
</dbReference>
<dbReference type="InterPro" id="IPR012340">
    <property type="entry name" value="NA-bd_OB-fold"/>
</dbReference>
<dbReference type="Pfam" id="PF00645">
    <property type="entry name" value="zf-PARP"/>
    <property type="match status" value="1"/>
</dbReference>
<keyword evidence="9" id="KW-0539">Nucleus</keyword>
<keyword evidence="6" id="KW-0863">Zinc-finger</keyword>
<evidence type="ECO:0000313" key="13">
    <source>
        <dbReference type="RefSeq" id="XP_026686456.1"/>
    </source>
</evidence>
<feature type="compositionally biased region" description="Basic and acidic residues" evidence="10">
    <location>
        <begin position="549"/>
        <end position="561"/>
    </location>
</feature>
<comment type="subcellular location">
    <subcellularLocation>
        <location evidence="1">Nucleus</location>
    </subcellularLocation>
</comment>
<dbReference type="Pfam" id="PF01068">
    <property type="entry name" value="DNA_ligase_A_M"/>
    <property type="match status" value="1"/>
</dbReference>
<evidence type="ECO:0000256" key="4">
    <source>
        <dbReference type="ARBA" id="ARBA00022723"/>
    </source>
</evidence>
<dbReference type="PaxDb" id="121845-A0A3Q0JDE3"/>
<dbReference type="GO" id="GO:0003910">
    <property type="term" value="F:DNA ligase (ATP) activity"/>
    <property type="evidence" value="ECO:0007669"/>
    <property type="project" value="InterPro"/>
</dbReference>
<dbReference type="GeneID" id="103519026"/>
<evidence type="ECO:0000256" key="1">
    <source>
        <dbReference type="ARBA" id="ARBA00004123"/>
    </source>
</evidence>
<proteinExistence type="inferred from homology"/>
<organism evidence="12 13">
    <name type="scientific">Diaphorina citri</name>
    <name type="common">Asian citrus psyllid</name>
    <dbReference type="NCBI Taxonomy" id="121845"/>
    <lineage>
        <taxon>Eukaryota</taxon>
        <taxon>Metazoa</taxon>
        <taxon>Ecdysozoa</taxon>
        <taxon>Arthropoda</taxon>
        <taxon>Hexapoda</taxon>
        <taxon>Insecta</taxon>
        <taxon>Pterygota</taxon>
        <taxon>Neoptera</taxon>
        <taxon>Paraneoptera</taxon>
        <taxon>Hemiptera</taxon>
        <taxon>Sternorrhyncha</taxon>
        <taxon>Psylloidea</taxon>
        <taxon>Psyllidae</taxon>
        <taxon>Diaphorininae</taxon>
        <taxon>Diaphorina</taxon>
    </lineage>
</organism>
<keyword evidence="5" id="KW-0547">Nucleotide-binding</keyword>
<evidence type="ECO:0000256" key="8">
    <source>
        <dbReference type="ARBA" id="ARBA00022840"/>
    </source>
</evidence>
<dbReference type="Gene3D" id="3.30.1740.10">
    <property type="entry name" value="Zinc finger, PARP-type"/>
    <property type="match status" value="1"/>
</dbReference>
<feature type="region of interest" description="Disordered" evidence="10">
    <location>
        <begin position="95"/>
        <end position="183"/>
    </location>
</feature>
<evidence type="ECO:0000256" key="3">
    <source>
        <dbReference type="ARBA" id="ARBA00022598"/>
    </source>
</evidence>
<dbReference type="PANTHER" id="PTHR45674:SF9">
    <property type="entry name" value="DNA LIGASE 3"/>
    <property type="match status" value="1"/>
</dbReference>
<dbReference type="RefSeq" id="XP_026686456.1">
    <property type="nucleotide sequence ID" value="XM_026830655.1"/>
</dbReference>
<protein>
    <submittedName>
        <fullName evidence="13">DNA ligase 3-like</fullName>
    </submittedName>
</protein>
<sequence length="612" mass="69658">MSDKEEPNPEDDKNFWVDRAKTGRSGCKKCKQKIDTGTVRIAKMGYNPFGSGKMKQWHHIDCILEVFKKQRQTTAKIEVVDDMGGWDDLTPEDQEEVLSRFPESLRESNKDRDVPERKIPSSSEKKSKTPKKKAKSSDHDSQEDEAPSSSKKSKTESKSEAKKSKDKDRKQEDQKSSVENERDVKYAEKDNSFREFRKICAEVADIASYTSKTEVLKEFFQKGTGKGEFFSMRFIIKTSYKWNSLGKTCTVMLLQELFLFGTDQDAMLESLEQGDVAETVRIFFEQSRKVKPAKKGCLSLQQVDSFLEELSKMTREDDQVYHFEQICSQCTSNDLKMIIRLVKHDLRINSGPKHILNAIHPDAYQAFQTSRDLDSVVRKLGLGEDSKESSGDEGDEDSSSSKSNIALKLMTPVLPMLVSMAKNERCYSEIKYDGERVQVHKKGNEFKYFSRSLKPVLEHKAQPVWEISGAEFSQAEIHTADGISIRFPRVTKIRDDKDWKTATNLPELKVLFKKSKETSDFTLKPSSKRKDEPSSSKPRSTSPPPKKIKKEEKKDEGKEDVNSNTTESKTSSSKRHAASPTNRRSASPPPKKIKKEKAEEKESADENVNSVS</sequence>
<feature type="compositionally biased region" description="Basic and acidic residues" evidence="10">
    <location>
        <begin position="103"/>
        <end position="127"/>
    </location>
</feature>
<dbReference type="Gene3D" id="2.40.50.140">
    <property type="entry name" value="Nucleic acid-binding proteins"/>
    <property type="match status" value="1"/>
</dbReference>
<evidence type="ECO:0000256" key="7">
    <source>
        <dbReference type="ARBA" id="ARBA00022833"/>
    </source>
</evidence>
<comment type="similarity">
    <text evidence="2">Belongs to the ATP-dependent DNA ligase family.</text>
</comment>
<dbReference type="KEGG" id="dci:103519026"/>
<dbReference type="STRING" id="121845.A0A3Q0JDE3"/>
<dbReference type="GO" id="GO:0005524">
    <property type="term" value="F:ATP binding"/>
    <property type="evidence" value="ECO:0007669"/>
    <property type="project" value="UniProtKB-KW"/>
</dbReference>
<keyword evidence="4" id="KW-0479">Metal-binding</keyword>
<evidence type="ECO:0000256" key="10">
    <source>
        <dbReference type="SAM" id="MobiDB-lite"/>
    </source>
</evidence>
<dbReference type="InterPro" id="IPR016059">
    <property type="entry name" value="DNA_ligase_ATP-dep_CS"/>
</dbReference>
<name>A0A3Q0JDE3_DIACI</name>
<dbReference type="GO" id="GO:0008270">
    <property type="term" value="F:zinc ion binding"/>
    <property type="evidence" value="ECO:0007669"/>
    <property type="project" value="UniProtKB-KW"/>
</dbReference>
<dbReference type="InterPro" id="IPR001510">
    <property type="entry name" value="Znf_PARP"/>
</dbReference>
<keyword evidence="7" id="KW-0862">Zinc</keyword>
<dbReference type="InterPro" id="IPR050191">
    <property type="entry name" value="ATP-dep_DNA_ligase"/>
</dbReference>
<feature type="compositionally biased region" description="Low complexity" evidence="10">
    <location>
        <begin position="562"/>
        <end position="571"/>
    </location>
</feature>
<dbReference type="PANTHER" id="PTHR45674">
    <property type="entry name" value="DNA LIGASE 1/3 FAMILY MEMBER"/>
    <property type="match status" value="1"/>
</dbReference>
<feature type="compositionally biased region" description="Basic and acidic residues" evidence="10">
    <location>
        <begin position="153"/>
        <end position="183"/>
    </location>
</feature>
<reference evidence="13" key="1">
    <citation type="submission" date="2025-08" db="UniProtKB">
        <authorList>
            <consortium name="RefSeq"/>
        </authorList>
    </citation>
    <scope>IDENTIFICATION</scope>
</reference>
<evidence type="ECO:0000256" key="5">
    <source>
        <dbReference type="ARBA" id="ARBA00022741"/>
    </source>
</evidence>
<keyword evidence="8" id="KW-0067">ATP-binding</keyword>
<gene>
    <name evidence="13" type="primary">LOC103519026</name>
</gene>
<keyword evidence="3" id="KW-0436">Ligase</keyword>
<feature type="domain" description="PARP-type" evidence="11">
    <location>
        <begin position="15"/>
        <end position="102"/>
    </location>
</feature>